<protein>
    <recommendedName>
        <fullName evidence="3 9">Guanylate kinase</fullName>
        <ecNumber evidence="2 9">2.7.4.8</ecNumber>
    </recommendedName>
    <alternativeName>
        <fullName evidence="8 9">GMP kinase</fullName>
    </alternativeName>
</protein>
<gene>
    <name evidence="9 11" type="primary">gmk</name>
    <name evidence="11" type="ORF">GCM10007854_08690</name>
</gene>
<dbReference type="Proteomes" id="UP001161390">
    <property type="component" value="Unassembled WGS sequence"/>
</dbReference>
<organism evidence="11 12">
    <name type="scientific">Algimonas porphyrae</name>
    <dbReference type="NCBI Taxonomy" id="1128113"/>
    <lineage>
        <taxon>Bacteria</taxon>
        <taxon>Pseudomonadati</taxon>
        <taxon>Pseudomonadota</taxon>
        <taxon>Alphaproteobacteria</taxon>
        <taxon>Maricaulales</taxon>
        <taxon>Robiginitomaculaceae</taxon>
        <taxon>Algimonas</taxon>
    </lineage>
</organism>
<dbReference type="PANTHER" id="PTHR23117">
    <property type="entry name" value="GUANYLATE KINASE-RELATED"/>
    <property type="match status" value="1"/>
</dbReference>
<evidence type="ECO:0000256" key="6">
    <source>
        <dbReference type="ARBA" id="ARBA00022777"/>
    </source>
</evidence>
<dbReference type="InterPro" id="IPR027417">
    <property type="entry name" value="P-loop_NTPase"/>
</dbReference>
<comment type="catalytic activity">
    <reaction evidence="9">
        <text>GMP + ATP = GDP + ADP</text>
        <dbReference type="Rhea" id="RHEA:20780"/>
        <dbReference type="ChEBI" id="CHEBI:30616"/>
        <dbReference type="ChEBI" id="CHEBI:58115"/>
        <dbReference type="ChEBI" id="CHEBI:58189"/>
        <dbReference type="ChEBI" id="CHEBI:456216"/>
        <dbReference type="EC" id="2.7.4.8"/>
    </reaction>
</comment>
<evidence type="ECO:0000256" key="9">
    <source>
        <dbReference type="HAMAP-Rule" id="MF_00328"/>
    </source>
</evidence>
<comment type="function">
    <text evidence="9">Essential for recycling GMP and indirectly, cGMP.</text>
</comment>
<accession>A0ABQ5UYC0</accession>
<evidence type="ECO:0000256" key="7">
    <source>
        <dbReference type="ARBA" id="ARBA00022840"/>
    </source>
</evidence>
<evidence type="ECO:0000256" key="8">
    <source>
        <dbReference type="ARBA" id="ARBA00030128"/>
    </source>
</evidence>
<evidence type="ECO:0000313" key="11">
    <source>
        <dbReference type="EMBL" id="GLQ19914.1"/>
    </source>
</evidence>
<dbReference type="InterPro" id="IPR020590">
    <property type="entry name" value="Guanylate_kinase_CS"/>
</dbReference>
<keyword evidence="6 9" id="KW-0418">Kinase</keyword>
<dbReference type="InterPro" id="IPR008144">
    <property type="entry name" value="Guanylate_kin-like_dom"/>
</dbReference>
<dbReference type="SMART" id="SM00072">
    <property type="entry name" value="GuKc"/>
    <property type="match status" value="1"/>
</dbReference>
<evidence type="ECO:0000256" key="1">
    <source>
        <dbReference type="ARBA" id="ARBA00005790"/>
    </source>
</evidence>
<evidence type="ECO:0000259" key="10">
    <source>
        <dbReference type="PROSITE" id="PS50052"/>
    </source>
</evidence>
<dbReference type="PROSITE" id="PS00856">
    <property type="entry name" value="GUANYLATE_KINASE_1"/>
    <property type="match status" value="1"/>
</dbReference>
<dbReference type="InterPro" id="IPR008145">
    <property type="entry name" value="GK/Ca_channel_bsu"/>
</dbReference>
<reference evidence="11" key="2">
    <citation type="submission" date="2023-01" db="EMBL/GenBank/DDBJ databases">
        <title>Draft genome sequence of Algimonas porphyrae strain NBRC 108216.</title>
        <authorList>
            <person name="Sun Q."/>
            <person name="Mori K."/>
        </authorList>
    </citation>
    <scope>NUCLEOTIDE SEQUENCE</scope>
    <source>
        <strain evidence="11">NBRC 108216</strain>
    </source>
</reference>
<proteinExistence type="inferred from homology"/>
<dbReference type="InterPro" id="IPR017665">
    <property type="entry name" value="Guanylate_kinase"/>
</dbReference>
<comment type="similarity">
    <text evidence="1 9">Belongs to the guanylate kinase family.</text>
</comment>
<feature type="binding site" evidence="9">
    <location>
        <begin position="6"/>
        <end position="13"/>
    </location>
    <ligand>
        <name>ATP</name>
        <dbReference type="ChEBI" id="CHEBI:30616"/>
    </ligand>
</feature>
<dbReference type="HAMAP" id="MF_00328">
    <property type="entry name" value="Guanylate_kinase"/>
    <property type="match status" value="1"/>
</dbReference>
<dbReference type="Pfam" id="PF00625">
    <property type="entry name" value="Guanylate_kin"/>
    <property type="match status" value="1"/>
</dbReference>
<feature type="domain" description="Guanylate kinase-like" evidence="10">
    <location>
        <begin position="1"/>
        <end position="178"/>
    </location>
</feature>
<evidence type="ECO:0000313" key="12">
    <source>
        <dbReference type="Proteomes" id="UP001161390"/>
    </source>
</evidence>
<sequence>MIVLSSPSGAGKTTLTRRLLADNADMVMSVSATTRLPRPGEVDGQDYYFIDKPRFSAMIDADDFLEHARVFDNYYGTPSGPVFDALEQGRDVLFDIDWQGAQQLTQAASDDLVKVFILPPSLRELEKRLRSRAQDSEEIIAKRMSKSEAEISHWAEYDYVIVNDDVEDALRKLQNVVDAERLKRRRQPWIAGFVKGLIDGA</sequence>
<comment type="caution">
    <text evidence="11">The sequence shown here is derived from an EMBL/GenBank/DDBJ whole genome shotgun (WGS) entry which is preliminary data.</text>
</comment>
<evidence type="ECO:0000256" key="2">
    <source>
        <dbReference type="ARBA" id="ARBA00012961"/>
    </source>
</evidence>
<name>A0ABQ5UYC0_9PROT</name>
<evidence type="ECO:0000256" key="5">
    <source>
        <dbReference type="ARBA" id="ARBA00022741"/>
    </source>
</evidence>
<reference evidence="11" key="1">
    <citation type="journal article" date="2014" name="Int. J. Syst. Evol. Microbiol.">
        <title>Complete genome of a new Firmicutes species belonging to the dominant human colonic microbiota ('Ruminococcus bicirculans') reveals two chromosomes and a selective capacity to utilize plant glucans.</title>
        <authorList>
            <consortium name="NISC Comparative Sequencing Program"/>
            <person name="Wegmann U."/>
            <person name="Louis P."/>
            <person name="Goesmann A."/>
            <person name="Henrissat B."/>
            <person name="Duncan S.H."/>
            <person name="Flint H.J."/>
        </authorList>
    </citation>
    <scope>NUCLEOTIDE SEQUENCE</scope>
    <source>
        <strain evidence="11">NBRC 108216</strain>
    </source>
</reference>
<keyword evidence="4 9" id="KW-0808">Transferase</keyword>
<dbReference type="GO" id="GO:0016301">
    <property type="term" value="F:kinase activity"/>
    <property type="evidence" value="ECO:0007669"/>
    <property type="project" value="UniProtKB-KW"/>
</dbReference>
<dbReference type="PANTHER" id="PTHR23117:SF13">
    <property type="entry name" value="GUANYLATE KINASE"/>
    <property type="match status" value="1"/>
</dbReference>
<evidence type="ECO:0000256" key="3">
    <source>
        <dbReference type="ARBA" id="ARBA00016296"/>
    </source>
</evidence>
<keyword evidence="12" id="KW-1185">Reference proteome</keyword>
<dbReference type="EMBL" id="BSNJ01000002">
    <property type="protein sequence ID" value="GLQ19914.1"/>
    <property type="molecule type" value="Genomic_DNA"/>
</dbReference>
<evidence type="ECO:0000256" key="4">
    <source>
        <dbReference type="ARBA" id="ARBA00022679"/>
    </source>
</evidence>
<comment type="subcellular location">
    <subcellularLocation>
        <location evidence="9">Cytoplasm</location>
    </subcellularLocation>
</comment>
<dbReference type="CDD" id="cd00071">
    <property type="entry name" value="GMPK"/>
    <property type="match status" value="1"/>
</dbReference>
<dbReference type="Gene3D" id="3.40.50.300">
    <property type="entry name" value="P-loop containing nucleotide triphosphate hydrolases"/>
    <property type="match status" value="1"/>
</dbReference>
<dbReference type="EC" id="2.7.4.8" evidence="2 9"/>
<dbReference type="PROSITE" id="PS50052">
    <property type="entry name" value="GUANYLATE_KINASE_2"/>
    <property type="match status" value="1"/>
</dbReference>
<keyword evidence="9" id="KW-0963">Cytoplasm</keyword>
<keyword evidence="5 9" id="KW-0547">Nucleotide-binding</keyword>
<keyword evidence="7 9" id="KW-0067">ATP-binding</keyword>
<dbReference type="NCBIfam" id="TIGR03263">
    <property type="entry name" value="guanyl_kin"/>
    <property type="match status" value="1"/>
</dbReference>
<dbReference type="SUPFAM" id="SSF52540">
    <property type="entry name" value="P-loop containing nucleoside triphosphate hydrolases"/>
    <property type="match status" value="1"/>
</dbReference>
<dbReference type="Gene3D" id="3.30.63.10">
    <property type="entry name" value="Guanylate Kinase phosphate binding domain"/>
    <property type="match status" value="1"/>
</dbReference>